<evidence type="ECO:0000313" key="1">
    <source>
        <dbReference type="EMBL" id="SDS19483.1"/>
    </source>
</evidence>
<protein>
    <submittedName>
        <fullName evidence="1">Uncharacterized protein</fullName>
    </submittedName>
</protein>
<organism evidence="1 2">
    <name type="scientific">Halopseudomonas xinjiangensis</name>
    <dbReference type="NCBI Taxonomy" id="487184"/>
    <lineage>
        <taxon>Bacteria</taxon>
        <taxon>Pseudomonadati</taxon>
        <taxon>Pseudomonadota</taxon>
        <taxon>Gammaproteobacteria</taxon>
        <taxon>Pseudomonadales</taxon>
        <taxon>Pseudomonadaceae</taxon>
        <taxon>Halopseudomonas</taxon>
    </lineage>
</organism>
<evidence type="ECO:0000313" key="2">
    <source>
        <dbReference type="Proteomes" id="UP000243207"/>
    </source>
</evidence>
<dbReference type="RefSeq" id="WP_093392186.1">
    <property type="nucleotide sequence ID" value="NZ_LT629736.1"/>
</dbReference>
<proteinExistence type="predicted"/>
<accession>A0A1H1Q829</accession>
<reference evidence="2" key="1">
    <citation type="submission" date="2016-10" db="EMBL/GenBank/DDBJ databases">
        <authorList>
            <person name="Varghese N."/>
            <person name="Submissions S."/>
        </authorList>
    </citation>
    <scope>NUCLEOTIDE SEQUENCE [LARGE SCALE GENOMIC DNA]</scope>
    <source>
        <strain evidence="2">NRRL B-51270</strain>
    </source>
</reference>
<sequence>MPMHTTIVIKPAGRRVLPSEPDDRGFWQLTLGGTVVGWATSYSNALAKAERLEQARQAPARPQLRVVA</sequence>
<keyword evidence="2" id="KW-1185">Reference proteome</keyword>
<dbReference type="Proteomes" id="UP000243207">
    <property type="component" value="Chromosome I"/>
</dbReference>
<dbReference type="EMBL" id="LT629736">
    <property type="protein sequence ID" value="SDS19483.1"/>
    <property type="molecule type" value="Genomic_DNA"/>
</dbReference>
<dbReference type="STRING" id="487184.SAMN05216421_1077"/>
<dbReference type="AlphaFoldDB" id="A0A1H1Q829"/>
<name>A0A1H1Q829_9GAMM</name>
<gene>
    <name evidence="1" type="ORF">SAMN05216421_1077</name>
</gene>